<feature type="transmembrane region" description="Helical" evidence="10">
    <location>
        <begin position="247"/>
        <end position="273"/>
    </location>
</feature>
<dbReference type="SUPFAM" id="SSF81324">
    <property type="entry name" value="Voltage-gated potassium channels"/>
    <property type="match status" value="2"/>
</dbReference>
<sequence>MPISSHQLKQNYISMNRFMMNLMKKCVLRLALYFAYGLFGSWLFCSIEKRDENYSITGQRLLDKLKQKMAAKYNLTNSTDFYEFVLAASEAIAVQSQPDWTFTSGCGFAFAALTTVGYGDMSPKTTVGKVVLIPYCLIGLPLTMLALKTSGEVIHLSIKTIAVNFERKVLKRQHPEKKLIKCFIIIISIMTVVICAAAAGEVALEGWTFLDGVYCWFVTFTTIGFGDFVPFKQYREKNENNDTRWRVYVAGILFTVPFVGGLCLVSSLLSVIIQGSENVKIHFHKICSCCGQQTGPEANDVDSSKTDIRLQSFSVNPQKHTKS</sequence>
<dbReference type="GO" id="GO:0015271">
    <property type="term" value="F:outward rectifier potassium channel activity"/>
    <property type="evidence" value="ECO:0007669"/>
    <property type="project" value="TreeGrafter"/>
</dbReference>
<proteinExistence type="inferred from homology"/>
<dbReference type="PANTHER" id="PTHR11003">
    <property type="entry name" value="POTASSIUM CHANNEL, SUBFAMILY K"/>
    <property type="match status" value="1"/>
</dbReference>
<evidence type="ECO:0000256" key="1">
    <source>
        <dbReference type="ARBA" id="ARBA00004141"/>
    </source>
</evidence>
<keyword evidence="13" id="KW-1185">Reference proteome</keyword>
<dbReference type="EnsemblMetazoa" id="XM_028663904.1">
    <property type="protein sequence ID" value="XP_028519705.1"/>
    <property type="gene ID" value="LOC110254705"/>
</dbReference>
<comment type="similarity">
    <text evidence="8">Belongs to the two pore domain potassium channel (TC 1.A.1.8) family.</text>
</comment>
<keyword evidence="2 8" id="KW-0813">Transport</keyword>
<dbReference type="PANTHER" id="PTHR11003:SF345">
    <property type="entry name" value="TWIK FAMILY OF POTASSIUM CHANNELS PROTEIN 18"/>
    <property type="match status" value="1"/>
</dbReference>
<evidence type="ECO:0000256" key="4">
    <source>
        <dbReference type="ARBA" id="ARBA00022989"/>
    </source>
</evidence>
<keyword evidence="7 8" id="KW-0407">Ion channel</keyword>
<keyword evidence="6 10" id="KW-0472">Membrane</keyword>
<evidence type="ECO:0000259" key="11">
    <source>
        <dbReference type="Pfam" id="PF07885"/>
    </source>
</evidence>
<evidence type="ECO:0000313" key="13">
    <source>
        <dbReference type="Proteomes" id="UP000887567"/>
    </source>
</evidence>
<evidence type="ECO:0000256" key="8">
    <source>
        <dbReference type="RuleBase" id="RU003857"/>
    </source>
</evidence>
<dbReference type="InterPro" id="IPR003280">
    <property type="entry name" value="2pore_dom_K_chnl"/>
</dbReference>
<organism evidence="12 13">
    <name type="scientific">Exaiptasia diaphana</name>
    <name type="common">Tropical sea anemone</name>
    <name type="synonym">Aiptasia pulchella</name>
    <dbReference type="NCBI Taxonomy" id="2652724"/>
    <lineage>
        <taxon>Eukaryota</taxon>
        <taxon>Metazoa</taxon>
        <taxon>Cnidaria</taxon>
        <taxon>Anthozoa</taxon>
        <taxon>Hexacorallia</taxon>
        <taxon>Actiniaria</taxon>
        <taxon>Aiptasiidae</taxon>
        <taxon>Exaiptasia</taxon>
    </lineage>
</organism>
<keyword evidence="3 8" id="KW-0812">Transmembrane</keyword>
<dbReference type="OrthoDB" id="297496at2759"/>
<dbReference type="GeneID" id="110254705"/>
<protein>
    <recommendedName>
        <fullName evidence="11">Potassium channel domain-containing protein</fullName>
    </recommendedName>
</protein>
<accession>A0A913YW10</accession>
<evidence type="ECO:0000256" key="2">
    <source>
        <dbReference type="ARBA" id="ARBA00022448"/>
    </source>
</evidence>
<evidence type="ECO:0000256" key="6">
    <source>
        <dbReference type="ARBA" id="ARBA00023136"/>
    </source>
</evidence>
<dbReference type="InterPro" id="IPR013099">
    <property type="entry name" value="K_chnl_dom"/>
</dbReference>
<comment type="subcellular location">
    <subcellularLocation>
        <location evidence="1">Membrane</location>
        <topology evidence="1">Multi-pass membrane protein</topology>
    </subcellularLocation>
</comment>
<dbReference type="AlphaFoldDB" id="A0A913YW10"/>
<evidence type="ECO:0000256" key="5">
    <source>
        <dbReference type="ARBA" id="ARBA00023065"/>
    </source>
</evidence>
<dbReference type="Pfam" id="PF07885">
    <property type="entry name" value="Ion_trans_2"/>
    <property type="match status" value="2"/>
</dbReference>
<dbReference type="PRINTS" id="PR01333">
    <property type="entry name" value="2POREKCHANEL"/>
</dbReference>
<dbReference type="GO" id="GO:0030322">
    <property type="term" value="P:stabilization of membrane potential"/>
    <property type="evidence" value="ECO:0007669"/>
    <property type="project" value="TreeGrafter"/>
</dbReference>
<evidence type="ECO:0000256" key="3">
    <source>
        <dbReference type="ARBA" id="ARBA00022692"/>
    </source>
</evidence>
<dbReference type="GO" id="GO:0022841">
    <property type="term" value="F:potassium ion leak channel activity"/>
    <property type="evidence" value="ECO:0007669"/>
    <property type="project" value="TreeGrafter"/>
</dbReference>
<name>A0A913YW10_EXADI</name>
<evidence type="ECO:0000256" key="10">
    <source>
        <dbReference type="SAM" id="Phobius"/>
    </source>
</evidence>
<feature type="transmembrane region" description="Helical" evidence="10">
    <location>
        <begin position="26"/>
        <end position="44"/>
    </location>
</feature>
<feature type="transmembrane region" description="Helical" evidence="10">
    <location>
        <begin position="206"/>
        <end position="226"/>
    </location>
</feature>
<reference evidence="12" key="1">
    <citation type="submission" date="2022-11" db="UniProtKB">
        <authorList>
            <consortium name="EnsemblMetazoa"/>
        </authorList>
    </citation>
    <scope>IDENTIFICATION</scope>
</reference>
<evidence type="ECO:0000256" key="9">
    <source>
        <dbReference type="SAM" id="MobiDB-lite"/>
    </source>
</evidence>
<feature type="transmembrane region" description="Helical" evidence="10">
    <location>
        <begin position="132"/>
        <end position="158"/>
    </location>
</feature>
<feature type="compositionally biased region" description="Polar residues" evidence="9">
    <location>
        <begin position="309"/>
        <end position="323"/>
    </location>
</feature>
<feature type="domain" description="Potassium channel" evidence="11">
    <location>
        <begin position="189"/>
        <end position="231"/>
    </location>
</feature>
<dbReference type="Gene3D" id="1.10.287.70">
    <property type="match status" value="1"/>
</dbReference>
<evidence type="ECO:0000256" key="7">
    <source>
        <dbReference type="ARBA" id="ARBA00023303"/>
    </source>
</evidence>
<dbReference type="Proteomes" id="UP000887567">
    <property type="component" value="Unplaced"/>
</dbReference>
<feature type="transmembrane region" description="Helical" evidence="10">
    <location>
        <begin position="179"/>
        <end position="200"/>
    </location>
</feature>
<dbReference type="OMA" id="HITPETQ"/>
<keyword evidence="5 8" id="KW-0406">Ion transport</keyword>
<dbReference type="RefSeq" id="XP_028519705.1">
    <property type="nucleotide sequence ID" value="XM_028663904.1"/>
</dbReference>
<feature type="region of interest" description="Disordered" evidence="9">
    <location>
        <begin position="300"/>
        <end position="323"/>
    </location>
</feature>
<evidence type="ECO:0000313" key="12">
    <source>
        <dbReference type="EnsemblMetazoa" id="XP_028519705.1"/>
    </source>
</evidence>
<dbReference type="GO" id="GO:0005886">
    <property type="term" value="C:plasma membrane"/>
    <property type="evidence" value="ECO:0007669"/>
    <property type="project" value="TreeGrafter"/>
</dbReference>
<feature type="domain" description="Potassium channel" evidence="11">
    <location>
        <begin position="85"/>
        <end position="154"/>
    </location>
</feature>
<keyword evidence="4 10" id="KW-1133">Transmembrane helix</keyword>